<evidence type="ECO:0000256" key="1">
    <source>
        <dbReference type="SAM" id="MobiDB-lite"/>
    </source>
</evidence>
<evidence type="ECO:0000313" key="2">
    <source>
        <dbReference type="EMBL" id="PRQ52886.1"/>
    </source>
</evidence>
<dbReference type="Gramene" id="PRQ52886">
    <property type="protein sequence ID" value="PRQ52886"/>
    <property type="gene ID" value="RchiOBHm_Chr2g0160401"/>
</dbReference>
<dbReference type="Proteomes" id="UP000238479">
    <property type="component" value="Chromosome 2"/>
</dbReference>
<protein>
    <submittedName>
        <fullName evidence="2">Uncharacterized protein</fullName>
    </submittedName>
</protein>
<name>A0A2P6S2I8_ROSCH</name>
<evidence type="ECO:0000313" key="3">
    <source>
        <dbReference type="Proteomes" id="UP000238479"/>
    </source>
</evidence>
<organism evidence="2 3">
    <name type="scientific">Rosa chinensis</name>
    <name type="common">China rose</name>
    <dbReference type="NCBI Taxonomy" id="74649"/>
    <lineage>
        <taxon>Eukaryota</taxon>
        <taxon>Viridiplantae</taxon>
        <taxon>Streptophyta</taxon>
        <taxon>Embryophyta</taxon>
        <taxon>Tracheophyta</taxon>
        <taxon>Spermatophyta</taxon>
        <taxon>Magnoliopsida</taxon>
        <taxon>eudicotyledons</taxon>
        <taxon>Gunneridae</taxon>
        <taxon>Pentapetalae</taxon>
        <taxon>rosids</taxon>
        <taxon>fabids</taxon>
        <taxon>Rosales</taxon>
        <taxon>Rosaceae</taxon>
        <taxon>Rosoideae</taxon>
        <taxon>Rosoideae incertae sedis</taxon>
        <taxon>Rosa</taxon>
    </lineage>
</organism>
<accession>A0A2P6S2I8</accession>
<gene>
    <name evidence="2" type="ORF">RchiOBHm_Chr2g0160401</name>
</gene>
<comment type="caution">
    <text evidence="2">The sequence shown here is derived from an EMBL/GenBank/DDBJ whole genome shotgun (WGS) entry which is preliminary data.</text>
</comment>
<dbReference type="EMBL" id="PDCK01000040">
    <property type="protein sequence ID" value="PRQ52886.1"/>
    <property type="molecule type" value="Genomic_DNA"/>
</dbReference>
<reference evidence="2 3" key="1">
    <citation type="journal article" date="2018" name="Nat. Genet.">
        <title>The Rosa genome provides new insights in the design of modern roses.</title>
        <authorList>
            <person name="Bendahmane M."/>
        </authorList>
    </citation>
    <scope>NUCLEOTIDE SEQUENCE [LARGE SCALE GENOMIC DNA]</scope>
    <source>
        <strain evidence="3">cv. Old Blush</strain>
    </source>
</reference>
<sequence length="41" mass="5027">MKKKKRETGKGREEKVNERRRNRNVKRCQNGMVKFLIGYIF</sequence>
<keyword evidence="3" id="KW-1185">Reference proteome</keyword>
<feature type="compositionally biased region" description="Basic and acidic residues" evidence="1">
    <location>
        <begin position="8"/>
        <end position="19"/>
    </location>
</feature>
<proteinExistence type="predicted"/>
<dbReference type="AlphaFoldDB" id="A0A2P6S2I8"/>
<feature type="region of interest" description="Disordered" evidence="1">
    <location>
        <begin position="1"/>
        <end position="25"/>
    </location>
</feature>